<name>A0AAD7NBZ2_9AGAR</name>
<reference evidence="3" key="1">
    <citation type="submission" date="2023-03" db="EMBL/GenBank/DDBJ databases">
        <title>Massive genome expansion in bonnet fungi (Mycena s.s.) driven by repeated elements and novel gene families across ecological guilds.</title>
        <authorList>
            <consortium name="Lawrence Berkeley National Laboratory"/>
            <person name="Harder C.B."/>
            <person name="Miyauchi S."/>
            <person name="Viragh M."/>
            <person name="Kuo A."/>
            <person name="Thoen E."/>
            <person name="Andreopoulos B."/>
            <person name="Lu D."/>
            <person name="Skrede I."/>
            <person name="Drula E."/>
            <person name="Henrissat B."/>
            <person name="Morin E."/>
            <person name="Kohler A."/>
            <person name="Barry K."/>
            <person name="LaButti K."/>
            <person name="Morin E."/>
            <person name="Salamov A."/>
            <person name="Lipzen A."/>
            <person name="Mereny Z."/>
            <person name="Hegedus B."/>
            <person name="Baldrian P."/>
            <person name="Stursova M."/>
            <person name="Weitz H."/>
            <person name="Taylor A."/>
            <person name="Grigoriev I.V."/>
            <person name="Nagy L.G."/>
            <person name="Martin F."/>
            <person name="Kauserud H."/>
        </authorList>
    </citation>
    <scope>NUCLEOTIDE SEQUENCE</scope>
    <source>
        <strain evidence="3">CBHHK188m</strain>
    </source>
</reference>
<dbReference type="InterPro" id="IPR040648">
    <property type="entry name" value="HMGXB3_CxC4"/>
</dbReference>
<evidence type="ECO:0000259" key="2">
    <source>
        <dbReference type="Pfam" id="PF18717"/>
    </source>
</evidence>
<feature type="domain" description="HMG" evidence="2">
    <location>
        <begin position="267"/>
        <end position="397"/>
    </location>
</feature>
<evidence type="ECO:0000313" key="3">
    <source>
        <dbReference type="EMBL" id="KAJ7753387.1"/>
    </source>
</evidence>
<dbReference type="EMBL" id="JARJLG010000071">
    <property type="protein sequence ID" value="KAJ7753387.1"/>
    <property type="molecule type" value="Genomic_DNA"/>
</dbReference>
<dbReference type="Proteomes" id="UP001215280">
    <property type="component" value="Unassembled WGS sequence"/>
</dbReference>
<feature type="compositionally biased region" description="Basic and acidic residues" evidence="1">
    <location>
        <begin position="466"/>
        <end position="475"/>
    </location>
</feature>
<comment type="caution">
    <text evidence="3">The sequence shown here is derived from an EMBL/GenBank/DDBJ whole genome shotgun (WGS) entry which is preliminary data.</text>
</comment>
<evidence type="ECO:0000313" key="4">
    <source>
        <dbReference type="Proteomes" id="UP001215280"/>
    </source>
</evidence>
<feature type="region of interest" description="Disordered" evidence="1">
    <location>
        <begin position="1"/>
        <end position="28"/>
    </location>
</feature>
<accession>A0AAD7NBZ2</accession>
<proteinExistence type="predicted"/>
<protein>
    <recommendedName>
        <fullName evidence="2">HMG domain-containing protein</fullName>
    </recommendedName>
</protein>
<evidence type="ECO:0000256" key="1">
    <source>
        <dbReference type="SAM" id="MobiDB-lite"/>
    </source>
</evidence>
<sequence>MAGASFGDTGAHSGDSISSESNPMPVPGTQKIDTSIFGSLGYEEYTEAILQEGGSFYQIGRDLFVVNGWDDRTKQSKTSWYHLQRTVIGVDIVIVCRCPLATPDNPCVHERFLSEYGDEMFPADEEFTADRAADVVLFSRQETAEGYYLNYFSCPSSNSRSLNSRTVVTYDGDDGGAGNWSCKKDSDTQSCYHINRCRDMLQKLVLTDPSAKDSGIGDGCSIDYAVPNTRRGTQDAKAVSYLPISPPTWAALPTDPVLYERRLPLHDPPSIIPLTETSSCCCSQPRVLFSPAASTRQQTCMIYGLYGYLKTSIEVQTCSHCSHRLIGPDGRELGLFNHNNQRLFTHDLLDEYTSAYTSSETPFVAWVTVVSRRYEVHSGGAQQFVSDEIFRAAWFSYVRLQFLEGDMTCPRCGPSPDNTIWDGPSSVERQNTRYLPAQQLIDNRRLIKLILKVITGPPLVISDDEANPRRAPTHEPEEEEEEDEEDEEDTELTAASGGARSRKEGARIRARKEMLERLEAIPLAVAGLSHIDEALGSLFDTHFGEVSVVRRIVAPNVYHRFFAQVYSRT</sequence>
<feature type="compositionally biased region" description="Acidic residues" evidence="1">
    <location>
        <begin position="476"/>
        <end position="491"/>
    </location>
</feature>
<keyword evidence="4" id="KW-1185">Reference proteome</keyword>
<gene>
    <name evidence="3" type="ORF">DFH07DRAFT_774137</name>
</gene>
<dbReference type="AlphaFoldDB" id="A0AAD7NBZ2"/>
<organism evidence="3 4">
    <name type="scientific">Mycena maculata</name>
    <dbReference type="NCBI Taxonomy" id="230809"/>
    <lineage>
        <taxon>Eukaryota</taxon>
        <taxon>Fungi</taxon>
        <taxon>Dikarya</taxon>
        <taxon>Basidiomycota</taxon>
        <taxon>Agaricomycotina</taxon>
        <taxon>Agaricomycetes</taxon>
        <taxon>Agaricomycetidae</taxon>
        <taxon>Agaricales</taxon>
        <taxon>Marasmiineae</taxon>
        <taxon>Mycenaceae</taxon>
        <taxon>Mycena</taxon>
    </lineage>
</organism>
<feature type="region of interest" description="Disordered" evidence="1">
    <location>
        <begin position="462"/>
        <end position="506"/>
    </location>
</feature>
<dbReference type="Pfam" id="PF18717">
    <property type="entry name" value="CxC4"/>
    <property type="match status" value="1"/>
</dbReference>